<feature type="repeat" description="TPR" evidence="4">
    <location>
        <begin position="261"/>
        <end position="294"/>
    </location>
</feature>
<evidence type="ECO:0000256" key="2">
    <source>
        <dbReference type="ARBA" id="ARBA00022737"/>
    </source>
</evidence>
<dbReference type="InterPro" id="IPR019734">
    <property type="entry name" value="TPR_rpt"/>
</dbReference>
<feature type="coiled-coil region" evidence="5">
    <location>
        <begin position="446"/>
        <end position="487"/>
    </location>
</feature>
<feature type="repeat" description="TPR" evidence="4">
    <location>
        <begin position="227"/>
        <end position="260"/>
    </location>
</feature>
<evidence type="ECO:0000256" key="6">
    <source>
        <dbReference type="SAM" id="MobiDB-lite"/>
    </source>
</evidence>
<dbReference type="CDD" id="cd00200">
    <property type="entry name" value="WD40"/>
    <property type="match status" value="1"/>
</dbReference>
<dbReference type="InterPro" id="IPR045160">
    <property type="entry name" value="ATG16"/>
</dbReference>
<organism evidence="7 8">
    <name type="scientific">Thraustotheca clavata</name>
    <dbReference type="NCBI Taxonomy" id="74557"/>
    <lineage>
        <taxon>Eukaryota</taxon>
        <taxon>Sar</taxon>
        <taxon>Stramenopiles</taxon>
        <taxon>Oomycota</taxon>
        <taxon>Saprolegniomycetes</taxon>
        <taxon>Saprolegniales</taxon>
        <taxon>Achlyaceae</taxon>
        <taxon>Thraustotheca</taxon>
    </lineage>
</organism>
<dbReference type="EMBL" id="JNBS01000482">
    <property type="protein sequence ID" value="OQS05236.1"/>
    <property type="molecule type" value="Genomic_DNA"/>
</dbReference>
<dbReference type="AlphaFoldDB" id="A0A1W0A4K9"/>
<gene>
    <name evidence="7" type="ORF">THRCLA_02598</name>
</gene>
<dbReference type="PROSITE" id="PS50005">
    <property type="entry name" value="TPR"/>
    <property type="match status" value="2"/>
</dbReference>
<dbReference type="InterPro" id="IPR001680">
    <property type="entry name" value="WD40_rpt"/>
</dbReference>
<keyword evidence="1 3" id="KW-0853">WD repeat</keyword>
<feature type="repeat" description="WD" evidence="3">
    <location>
        <begin position="518"/>
        <end position="550"/>
    </location>
</feature>
<feature type="repeat" description="WD" evidence="3">
    <location>
        <begin position="688"/>
        <end position="720"/>
    </location>
</feature>
<dbReference type="GO" id="GO:0000045">
    <property type="term" value="P:autophagosome assembly"/>
    <property type="evidence" value="ECO:0007669"/>
    <property type="project" value="InterPro"/>
</dbReference>
<feature type="repeat" description="WD" evidence="3">
    <location>
        <begin position="604"/>
        <end position="646"/>
    </location>
</feature>
<dbReference type="PROSITE" id="PS50082">
    <property type="entry name" value="WD_REPEATS_2"/>
    <property type="match status" value="4"/>
</dbReference>
<dbReference type="PROSITE" id="PS50294">
    <property type="entry name" value="WD_REPEATS_REGION"/>
    <property type="match status" value="3"/>
</dbReference>
<evidence type="ECO:0000313" key="7">
    <source>
        <dbReference type="EMBL" id="OQS05236.1"/>
    </source>
</evidence>
<evidence type="ECO:0000256" key="4">
    <source>
        <dbReference type="PROSITE-ProRule" id="PRU00339"/>
    </source>
</evidence>
<keyword evidence="4" id="KW-0802">TPR repeat</keyword>
<dbReference type="SMART" id="SM00028">
    <property type="entry name" value="TPR"/>
    <property type="match status" value="2"/>
</dbReference>
<dbReference type="Gene3D" id="1.25.40.10">
    <property type="entry name" value="Tetratricopeptide repeat domain"/>
    <property type="match status" value="1"/>
</dbReference>
<dbReference type="PANTHER" id="PTHR19878">
    <property type="entry name" value="AUTOPHAGY PROTEIN 16-LIKE"/>
    <property type="match status" value="1"/>
</dbReference>
<dbReference type="OrthoDB" id="538223at2759"/>
<feature type="region of interest" description="Disordered" evidence="6">
    <location>
        <begin position="320"/>
        <end position="351"/>
    </location>
</feature>
<feature type="compositionally biased region" description="Basic residues" evidence="6">
    <location>
        <begin position="323"/>
        <end position="348"/>
    </location>
</feature>
<dbReference type="STRING" id="74557.A0A1W0A4K9"/>
<feature type="repeat" description="WD" evidence="3">
    <location>
        <begin position="777"/>
        <end position="809"/>
    </location>
</feature>
<sequence>MDQLHVTLGCTIDQLDDKKQVENGAYSYMFAQSLDGYWNSIEKRSNERVLMAVLRRHCQNLLVEGTVEKDGMMQLHVVRFVNGKYQGKALNVQAFPSAVIALRDTKYRCQTLVFARLLLNTMGELIAEVVSNVSVPKDQLIQMWTPGCSFGGFTFPMDLPLPSVRSFKSINALLAQDPTRHNLYAFDGMLQTYQLPAVTSYIVRPQLYNDDSLSYKTLSIQQMQAWAIDRRHQAQKYRQENKLSLAIQEYTAAIELDPQDAETYYDRAMVYFGLKQSQEAKNDLHQVLQLNPSHAMAKHKLEQVEIVPDRDRLLHLLQDELKQRKKDKKKRKKETKSHRRDQKFKKSMRREDQVGLAAMAARVDERNNHETNAFTALISSYQQLMLSQQYLVAQNQKLHQLHVPPSPTRLVAQKEEQLVKLQSTVYEMEAVAKERELEMVAFRDELTRQRLRAELAEQDNEELHKRIRELEQQLMQKSKLMEEFLLADSEPMAKAPLLHDEIPMENNSNVSLQHGKNIRAHATEVNSVCFNGSGKIVFSASSDGTVRAWDAHSCQAKADYRGLGMSQPLICVRVSEDGELVLGTGCDRICQVWRVGTCRIAHTLLGHKGKVYAAEFMLERSNEVLTGGADRSIRVWDVQSGNNLKAFSCRSTCNDIAVGLGGQFASAHQDGAVRFWDSRTKAPIHELSDFHADQITSVSYSQDGNKLLTNSRDNTLKLLDPRTYGVLGNYKAPSYTCGFNWSKATLSPDGLHIAAGSTSGSVLIWDAMTEHVLHENKEMHTGAVVGCMWSPNGSMLASCDKNGCLVLWE</sequence>
<dbReference type="PANTHER" id="PTHR19878:SF8">
    <property type="entry name" value="AUTOPHAGY-RELATED 16, ISOFORM F"/>
    <property type="match status" value="1"/>
</dbReference>
<dbReference type="SMART" id="SM00320">
    <property type="entry name" value="WD40"/>
    <property type="match status" value="7"/>
</dbReference>
<comment type="caution">
    <text evidence="7">The sequence shown here is derived from an EMBL/GenBank/DDBJ whole genome shotgun (WGS) entry which is preliminary data.</text>
</comment>
<keyword evidence="8" id="KW-1185">Reference proteome</keyword>
<dbReference type="SUPFAM" id="SSF48452">
    <property type="entry name" value="TPR-like"/>
    <property type="match status" value="1"/>
</dbReference>
<dbReference type="Proteomes" id="UP000243217">
    <property type="component" value="Unassembled WGS sequence"/>
</dbReference>
<dbReference type="PRINTS" id="PR00320">
    <property type="entry name" value="GPROTEINBRPT"/>
</dbReference>
<name>A0A1W0A4K9_9STRA</name>
<dbReference type="Pfam" id="PF00400">
    <property type="entry name" value="WD40"/>
    <property type="match status" value="5"/>
</dbReference>
<proteinExistence type="predicted"/>
<evidence type="ECO:0000256" key="1">
    <source>
        <dbReference type="ARBA" id="ARBA00022574"/>
    </source>
</evidence>
<reference evidence="7 8" key="1">
    <citation type="journal article" date="2014" name="Genome Biol. Evol.">
        <title>The secreted proteins of Achlya hypogyna and Thraustotheca clavata identify the ancestral oomycete secretome and reveal gene acquisitions by horizontal gene transfer.</title>
        <authorList>
            <person name="Misner I."/>
            <person name="Blouin N."/>
            <person name="Leonard G."/>
            <person name="Richards T.A."/>
            <person name="Lane C.E."/>
        </authorList>
    </citation>
    <scope>NUCLEOTIDE SEQUENCE [LARGE SCALE GENOMIC DNA]</scope>
    <source>
        <strain evidence="7 8">ATCC 34112</strain>
    </source>
</reference>
<keyword evidence="5" id="KW-0175">Coiled coil</keyword>
<dbReference type="Pfam" id="PF13414">
    <property type="entry name" value="TPR_11"/>
    <property type="match status" value="1"/>
</dbReference>
<accession>A0A1W0A4K9</accession>
<evidence type="ECO:0000256" key="3">
    <source>
        <dbReference type="PROSITE-ProRule" id="PRU00221"/>
    </source>
</evidence>
<protein>
    <submittedName>
        <fullName evidence="7">Uncharacterized protein</fullName>
    </submittedName>
</protein>
<dbReference type="InterPro" id="IPR015943">
    <property type="entry name" value="WD40/YVTN_repeat-like_dom_sf"/>
</dbReference>
<dbReference type="InterPro" id="IPR019775">
    <property type="entry name" value="WD40_repeat_CS"/>
</dbReference>
<dbReference type="PROSITE" id="PS00678">
    <property type="entry name" value="WD_REPEATS_1"/>
    <property type="match status" value="1"/>
</dbReference>
<dbReference type="InterPro" id="IPR011990">
    <property type="entry name" value="TPR-like_helical_dom_sf"/>
</dbReference>
<dbReference type="InterPro" id="IPR020472">
    <property type="entry name" value="WD40_PAC1"/>
</dbReference>
<evidence type="ECO:0000313" key="8">
    <source>
        <dbReference type="Proteomes" id="UP000243217"/>
    </source>
</evidence>
<dbReference type="Gene3D" id="2.130.10.10">
    <property type="entry name" value="YVTN repeat-like/Quinoprotein amine dehydrogenase"/>
    <property type="match status" value="1"/>
</dbReference>
<evidence type="ECO:0000256" key="5">
    <source>
        <dbReference type="SAM" id="Coils"/>
    </source>
</evidence>
<keyword evidence="2" id="KW-0677">Repeat</keyword>
<dbReference type="InterPro" id="IPR036322">
    <property type="entry name" value="WD40_repeat_dom_sf"/>
</dbReference>
<dbReference type="SUPFAM" id="SSF50978">
    <property type="entry name" value="WD40 repeat-like"/>
    <property type="match status" value="1"/>
</dbReference>